<comment type="caution">
    <text evidence="1">The sequence shown here is derived from an EMBL/GenBank/DDBJ whole genome shotgun (WGS) entry which is preliminary data.</text>
</comment>
<protein>
    <submittedName>
        <fullName evidence="1">Uncharacterized protein</fullName>
    </submittedName>
</protein>
<name>A0ACB7TF62_HYAAI</name>
<gene>
    <name evidence="1" type="ORF">HPB50_004970</name>
</gene>
<evidence type="ECO:0000313" key="2">
    <source>
        <dbReference type="Proteomes" id="UP000821845"/>
    </source>
</evidence>
<evidence type="ECO:0000313" key="1">
    <source>
        <dbReference type="EMBL" id="KAH6944766.1"/>
    </source>
</evidence>
<dbReference type="EMBL" id="CM023481">
    <property type="protein sequence ID" value="KAH6944766.1"/>
    <property type="molecule type" value="Genomic_DNA"/>
</dbReference>
<accession>A0ACB7TF62</accession>
<proteinExistence type="predicted"/>
<keyword evidence="2" id="KW-1185">Reference proteome</keyword>
<dbReference type="Proteomes" id="UP000821845">
    <property type="component" value="Chromosome 1"/>
</dbReference>
<sequence>MIEACNPLMYVGGQEKSAAQKALQRPQKVARKRQCLSADKQVMRPQEAGCEEEKPQESKEVRGDHGAPTNKKPRLSKQQLRELFSSSSEHEEVAEEESAGVALFHSGDHAPSYRAAAGTLLVGKKAEKAVKKLAWLARQPEVRPGVVASFVRRVKRDALIHAALLYLSCCKANPLGAYCRGELAPPLMTELETLLLKALALKRGGWAALLSSLRARFWSPQRPAQMLAQASYVRLLYAACSQLKDHEVALVTTWDLLYSGQAPFLVASAVGAWPGLLSALPPGPLQKAVGYILLRSPVHTLNSTLHSQACKVLSELGPLPRFEGDVQTLVEELLGPLLPPHSPCKDTASSTATCAALFLWKNKARRLPLHGCSTTAEIAGLNLAIYLLAEKLPRTRVAMYCDSKALLSLQQGGKTTSMETTLLSTRPCCSAQVTRSCFIRSSPTSECPAMRRLTASLRMRTALTHLLTQPSPPGTPQDIACDDIYRHAILTGRLPLATLPGLFRRRVSPAVTLLLCLRIGCYWTAARRYLVGLSLSLGFNSLGEPETLEHAPLYCLAYSQPTSALQEAYTPQGSHLEDRRTSCS</sequence>
<organism evidence="1 2">
    <name type="scientific">Hyalomma asiaticum</name>
    <name type="common">Tick</name>
    <dbReference type="NCBI Taxonomy" id="266040"/>
    <lineage>
        <taxon>Eukaryota</taxon>
        <taxon>Metazoa</taxon>
        <taxon>Ecdysozoa</taxon>
        <taxon>Arthropoda</taxon>
        <taxon>Chelicerata</taxon>
        <taxon>Arachnida</taxon>
        <taxon>Acari</taxon>
        <taxon>Parasitiformes</taxon>
        <taxon>Ixodida</taxon>
        <taxon>Ixodoidea</taxon>
        <taxon>Ixodidae</taxon>
        <taxon>Hyalomminae</taxon>
        <taxon>Hyalomma</taxon>
    </lineage>
</organism>
<reference evidence="1" key="1">
    <citation type="submission" date="2020-05" db="EMBL/GenBank/DDBJ databases">
        <title>Large-scale comparative analyses of tick genomes elucidate their genetic diversity and vector capacities.</title>
        <authorList>
            <person name="Jia N."/>
            <person name="Wang J."/>
            <person name="Shi W."/>
            <person name="Du L."/>
            <person name="Sun Y."/>
            <person name="Zhan W."/>
            <person name="Jiang J."/>
            <person name="Wang Q."/>
            <person name="Zhang B."/>
            <person name="Ji P."/>
            <person name="Sakyi L.B."/>
            <person name="Cui X."/>
            <person name="Yuan T."/>
            <person name="Jiang B."/>
            <person name="Yang W."/>
            <person name="Lam T.T.-Y."/>
            <person name="Chang Q."/>
            <person name="Ding S."/>
            <person name="Wang X."/>
            <person name="Zhu J."/>
            <person name="Ruan X."/>
            <person name="Zhao L."/>
            <person name="Wei J."/>
            <person name="Que T."/>
            <person name="Du C."/>
            <person name="Cheng J."/>
            <person name="Dai P."/>
            <person name="Han X."/>
            <person name="Huang E."/>
            <person name="Gao Y."/>
            <person name="Liu J."/>
            <person name="Shao H."/>
            <person name="Ye R."/>
            <person name="Li L."/>
            <person name="Wei W."/>
            <person name="Wang X."/>
            <person name="Wang C."/>
            <person name="Yang T."/>
            <person name="Huo Q."/>
            <person name="Li W."/>
            <person name="Guo W."/>
            <person name="Chen H."/>
            <person name="Zhou L."/>
            <person name="Ni X."/>
            <person name="Tian J."/>
            <person name="Zhou Y."/>
            <person name="Sheng Y."/>
            <person name="Liu T."/>
            <person name="Pan Y."/>
            <person name="Xia L."/>
            <person name="Li J."/>
            <person name="Zhao F."/>
            <person name="Cao W."/>
        </authorList>
    </citation>
    <scope>NUCLEOTIDE SEQUENCE</scope>
    <source>
        <strain evidence="1">Hyas-2018</strain>
    </source>
</reference>